<dbReference type="NCBIfam" id="TIGR01777">
    <property type="entry name" value="yfcH"/>
    <property type="match status" value="1"/>
</dbReference>
<evidence type="ECO:0000259" key="3">
    <source>
        <dbReference type="Pfam" id="PF08338"/>
    </source>
</evidence>
<dbReference type="InterPro" id="IPR013549">
    <property type="entry name" value="DUF1731"/>
</dbReference>
<dbReference type="InterPro" id="IPR010099">
    <property type="entry name" value="SDR39U1"/>
</dbReference>
<dbReference type="EMBL" id="BPEY01000080">
    <property type="protein sequence ID" value="GIU50136.1"/>
    <property type="molecule type" value="Genomic_DNA"/>
</dbReference>
<dbReference type="CDD" id="cd05242">
    <property type="entry name" value="SDR_a8"/>
    <property type="match status" value="1"/>
</dbReference>
<proteinExistence type="inferred from homology"/>
<dbReference type="Proteomes" id="UP000887104">
    <property type="component" value="Unassembled WGS sequence"/>
</dbReference>
<dbReference type="InterPro" id="IPR036291">
    <property type="entry name" value="NAD(P)-bd_dom_sf"/>
</dbReference>
<name>A0ABQ4PNP6_9GAMM</name>
<gene>
    <name evidence="4" type="primary">yfcH</name>
    <name evidence="4" type="ORF">TUM4438_35260</name>
</gene>
<sequence length="302" mass="32620">MNILLTGASGFIGTQLVNALKESHQLTILSRSVEAAEKRLGASHQYLASIDLLTHLNDFDAVINLAGEPIAGKRWSDSQKQAICQSRWDLTSKLSSLIKQSDTPPHTFVSASAIGYYGDQKLQPIDESFEVSQQTQAEFTHQVCRRWEDEALKAQSEQTRVCIVRIGLVLGRHGGALAKMLPAFKLGLGGPIGNGQQGMSWIHQADLIALISHLTLDADCEGIYNGTAPNPVSNKAFTQALGQAVNRPACIPAPTFALKLALGEMSSLLIEGQYVTPRRALDAGFVYQYPELAPALAEVLGD</sequence>
<dbReference type="PANTHER" id="PTHR11092">
    <property type="entry name" value="SUGAR NUCLEOTIDE EPIMERASE RELATED"/>
    <property type="match status" value="1"/>
</dbReference>
<reference evidence="4" key="1">
    <citation type="submission" date="2021-05" db="EMBL/GenBank/DDBJ databases">
        <title>Molecular characterization for Shewanella algae harboring chromosomal blaOXA-55-like strains isolated from clinical and environment sample.</title>
        <authorList>
            <person name="Ohama Y."/>
            <person name="Aoki K."/>
            <person name="Harada S."/>
            <person name="Moriya K."/>
            <person name="Ishii Y."/>
            <person name="Tateda K."/>
        </authorList>
    </citation>
    <scope>NUCLEOTIDE SEQUENCE</scope>
    <source>
        <strain evidence="4">JCM 11563</strain>
    </source>
</reference>
<dbReference type="Pfam" id="PF01370">
    <property type="entry name" value="Epimerase"/>
    <property type="match status" value="1"/>
</dbReference>
<dbReference type="PANTHER" id="PTHR11092:SF0">
    <property type="entry name" value="EPIMERASE FAMILY PROTEIN SDR39U1"/>
    <property type="match status" value="1"/>
</dbReference>
<accession>A0ABQ4PNP6</accession>
<dbReference type="RefSeq" id="WP_220782495.1">
    <property type="nucleotide sequence ID" value="NZ_BPEY01000080.1"/>
</dbReference>
<protein>
    <submittedName>
        <fullName evidence="4">Epimerase</fullName>
    </submittedName>
</protein>
<evidence type="ECO:0000259" key="2">
    <source>
        <dbReference type="Pfam" id="PF01370"/>
    </source>
</evidence>
<comment type="caution">
    <text evidence="4">The sequence shown here is derived from an EMBL/GenBank/DDBJ whole genome shotgun (WGS) entry which is preliminary data.</text>
</comment>
<comment type="similarity">
    <text evidence="1">Belongs to the NAD(P)-dependent epimerase/dehydratase family. SDR39U1 subfamily.</text>
</comment>
<keyword evidence="5" id="KW-1185">Reference proteome</keyword>
<dbReference type="SUPFAM" id="SSF51735">
    <property type="entry name" value="NAD(P)-binding Rossmann-fold domains"/>
    <property type="match status" value="1"/>
</dbReference>
<evidence type="ECO:0000313" key="4">
    <source>
        <dbReference type="EMBL" id="GIU50136.1"/>
    </source>
</evidence>
<dbReference type="Gene3D" id="3.40.50.720">
    <property type="entry name" value="NAD(P)-binding Rossmann-like Domain"/>
    <property type="match status" value="1"/>
</dbReference>
<organism evidence="4 5">
    <name type="scientific">Shewanella sairae</name>
    <dbReference type="NCBI Taxonomy" id="190310"/>
    <lineage>
        <taxon>Bacteria</taxon>
        <taxon>Pseudomonadati</taxon>
        <taxon>Pseudomonadota</taxon>
        <taxon>Gammaproteobacteria</taxon>
        <taxon>Alteromonadales</taxon>
        <taxon>Shewanellaceae</taxon>
        <taxon>Shewanella</taxon>
    </lineage>
</organism>
<dbReference type="Pfam" id="PF08338">
    <property type="entry name" value="DUF1731"/>
    <property type="match status" value="1"/>
</dbReference>
<evidence type="ECO:0000313" key="5">
    <source>
        <dbReference type="Proteomes" id="UP000887104"/>
    </source>
</evidence>
<feature type="domain" description="NAD-dependent epimerase/dehydratase" evidence="2">
    <location>
        <begin position="3"/>
        <end position="217"/>
    </location>
</feature>
<evidence type="ECO:0000256" key="1">
    <source>
        <dbReference type="ARBA" id="ARBA00009353"/>
    </source>
</evidence>
<dbReference type="InterPro" id="IPR001509">
    <property type="entry name" value="Epimerase_deHydtase"/>
</dbReference>
<feature type="domain" description="DUF1731" evidence="3">
    <location>
        <begin position="253"/>
        <end position="298"/>
    </location>
</feature>